<proteinExistence type="predicted"/>
<dbReference type="PANTHER" id="PTHR23014">
    <property type="entry name" value="F-BOX A PROTEIN"/>
    <property type="match status" value="1"/>
</dbReference>
<dbReference type="EMBL" id="GL379827">
    <property type="protein sequence ID" value="EGT50135.1"/>
    <property type="molecule type" value="Genomic_DNA"/>
</dbReference>
<evidence type="ECO:0000313" key="3">
    <source>
        <dbReference type="Proteomes" id="UP000008068"/>
    </source>
</evidence>
<dbReference type="OMA" id="EGEMILY"/>
<evidence type="ECO:0000313" key="2">
    <source>
        <dbReference type="EMBL" id="EGT50135.1"/>
    </source>
</evidence>
<dbReference type="AlphaFoldDB" id="G0N1H5"/>
<evidence type="ECO:0000259" key="1">
    <source>
        <dbReference type="Pfam" id="PF01827"/>
    </source>
</evidence>
<sequence>MKYKPRPLQTEWVNLKVSRGSQALKILPFLDAKVLKNISLETPDGVREVTNLDEIERILELDQVKMASYLDLSEFFVNTDVKKFFHFEKVYVRYPEISLESLVAVKEAFTTSTHMNCFSLGKYEMDNERFEEVFGKALDYAYKEGEMILYETKKWYFKIRTSKQQVLEINFILMIRRLTFKRVEIADVVENAIVRD</sequence>
<dbReference type="Pfam" id="PF01827">
    <property type="entry name" value="FTH"/>
    <property type="match status" value="1"/>
</dbReference>
<dbReference type="HOGENOM" id="CLU_124056_0_0_1"/>
<organism evidence="3">
    <name type="scientific">Caenorhabditis brenneri</name>
    <name type="common">Nematode worm</name>
    <dbReference type="NCBI Taxonomy" id="135651"/>
    <lineage>
        <taxon>Eukaryota</taxon>
        <taxon>Metazoa</taxon>
        <taxon>Ecdysozoa</taxon>
        <taxon>Nematoda</taxon>
        <taxon>Chromadorea</taxon>
        <taxon>Rhabditida</taxon>
        <taxon>Rhabditina</taxon>
        <taxon>Rhabditomorpha</taxon>
        <taxon>Rhabditoidea</taxon>
        <taxon>Rhabditidae</taxon>
        <taxon>Peloderinae</taxon>
        <taxon>Caenorhabditis</taxon>
    </lineage>
</organism>
<keyword evidence="3" id="KW-1185">Reference proteome</keyword>
<dbReference type="PANTHER" id="PTHR23014:SF1">
    <property type="entry name" value="DUF38 DOMAIN-CONTAINING PROTEIN-RELATED"/>
    <property type="match status" value="1"/>
</dbReference>
<feature type="domain" description="DUF38" evidence="1">
    <location>
        <begin position="8"/>
        <end position="135"/>
    </location>
</feature>
<dbReference type="Proteomes" id="UP000008068">
    <property type="component" value="Unassembled WGS sequence"/>
</dbReference>
<dbReference type="InParanoid" id="G0N1H5"/>
<protein>
    <recommendedName>
        <fullName evidence="1">DUF38 domain-containing protein</fullName>
    </recommendedName>
</protein>
<dbReference type="InterPro" id="IPR002900">
    <property type="entry name" value="DUF38/FTH_CAE_spp"/>
</dbReference>
<accession>G0N1H5</accession>
<reference evidence="3" key="1">
    <citation type="submission" date="2011-07" db="EMBL/GenBank/DDBJ databases">
        <authorList>
            <consortium name="Caenorhabditis brenneri Sequencing and Analysis Consortium"/>
            <person name="Wilson R.K."/>
        </authorList>
    </citation>
    <scope>NUCLEOTIDE SEQUENCE [LARGE SCALE GENOMIC DNA]</scope>
    <source>
        <strain evidence="3">PB2801</strain>
    </source>
</reference>
<gene>
    <name evidence="2" type="ORF">CAEBREN_04836</name>
</gene>
<name>G0N1H5_CAEBE</name>